<proteinExistence type="predicted"/>
<keyword evidence="1" id="KW-0805">Transcription regulation</keyword>
<dbReference type="PANTHER" id="PTHR30055:SF160">
    <property type="entry name" value="TRANSCRIPTIONAL REGULATORY PROTEIN (PROBABLY ASNC-FAMILY)-RELATED"/>
    <property type="match status" value="1"/>
</dbReference>
<dbReference type="SUPFAM" id="SSF46689">
    <property type="entry name" value="Homeodomain-like"/>
    <property type="match status" value="1"/>
</dbReference>
<dbReference type="InterPro" id="IPR054129">
    <property type="entry name" value="DesT_TetR_C"/>
</dbReference>
<dbReference type="Pfam" id="PF00440">
    <property type="entry name" value="TetR_N"/>
    <property type="match status" value="1"/>
</dbReference>
<dbReference type="InterPro" id="IPR050109">
    <property type="entry name" value="HTH-type_TetR-like_transc_reg"/>
</dbReference>
<evidence type="ECO:0000259" key="5">
    <source>
        <dbReference type="PROSITE" id="PS50977"/>
    </source>
</evidence>
<evidence type="ECO:0000256" key="2">
    <source>
        <dbReference type="ARBA" id="ARBA00023125"/>
    </source>
</evidence>
<comment type="caution">
    <text evidence="6">The sequence shown here is derived from an EMBL/GenBank/DDBJ whole genome shotgun (WGS) entry which is preliminary data.</text>
</comment>
<dbReference type="InterPro" id="IPR001647">
    <property type="entry name" value="HTH_TetR"/>
</dbReference>
<dbReference type="PRINTS" id="PR00455">
    <property type="entry name" value="HTHTETR"/>
</dbReference>
<dbReference type="Proteomes" id="UP001611415">
    <property type="component" value="Unassembled WGS sequence"/>
</dbReference>
<organism evidence="6 7">
    <name type="scientific">Nocardia xishanensis</name>
    <dbReference type="NCBI Taxonomy" id="238964"/>
    <lineage>
        <taxon>Bacteria</taxon>
        <taxon>Bacillati</taxon>
        <taxon>Actinomycetota</taxon>
        <taxon>Actinomycetes</taxon>
        <taxon>Mycobacteriales</taxon>
        <taxon>Nocardiaceae</taxon>
        <taxon>Nocardia</taxon>
    </lineage>
</organism>
<evidence type="ECO:0000313" key="6">
    <source>
        <dbReference type="EMBL" id="MFI2472893.1"/>
    </source>
</evidence>
<sequence>MTADPVSHEYPEITAPDRFAARDFRRRYALAAATEVFVSRGYHATTMDEIAQRAGYTKPILYKQFSGKLDLYLAVLLDHIETLTESLRQALASTTINKQRVRAAVQTYFDFVDHETQGFRLVFESSATSEPAVQWHIGRATDACVDAVSEVVTHDSALDPQQARLLAAGLVGASQVAALYWLDTGRAIPKSDAIEAVIQLCWGGLSQVPLHAAE</sequence>
<dbReference type="Pfam" id="PF21943">
    <property type="entry name" value="TetR_C_46"/>
    <property type="match status" value="1"/>
</dbReference>
<evidence type="ECO:0000256" key="3">
    <source>
        <dbReference type="ARBA" id="ARBA00023163"/>
    </source>
</evidence>
<dbReference type="InterPro" id="IPR036271">
    <property type="entry name" value="Tet_transcr_reg_TetR-rel_C_sf"/>
</dbReference>
<keyword evidence="7" id="KW-1185">Reference proteome</keyword>
<dbReference type="RefSeq" id="WP_357404815.1">
    <property type="nucleotide sequence ID" value="NZ_JBEYCD010000005.1"/>
</dbReference>
<evidence type="ECO:0000256" key="1">
    <source>
        <dbReference type="ARBA" id="ARBA00023015"/>
    </source>
</evidence>
<dbReference type="PROSITE" id="PS50977">
    <property type="entry name" value="HTH_TETR_2"/>
    <property type="match status" value="1"/>
</dbReference>
<evidence type="ECO:0000256" key="4">
    <source>
        <dbReference type="PROSITE-ProRule" id="PRU00335"/>
    </source>
</evidence>
<evidence type="ECO:0000313" key="7">
    <source>
        <dbReference type="Proteomes" id="UP001611415"/>
    </source>
</evidence>
<dbReference type="Gene3D" id="1.10.357.10">
    <property type="entry name" value="Tetracycline Repressor, domain 2"/>
    <property type="match status" value="1"/>
</dbReference>
<name>A0ABW7WVP4_9NOCA</name>
<feature type="domain" description="HTH tetR-type" evidence="5">
    <location>
        <begin position="23"/>
        <end position="83"/>
    </location>
</feature>
<keyword evidence="2 4" id="KW-0238">DNA-binding</keyword>
<dbReference type="InterPro" id="IPR009057">
    <property type="entry name" value="Homeodomain-like_sf"/>
</dbReference>
<dbReference type="SUPFAM" id="SSF48498">
    <property type="entry name" value="Tetracyclin repressor-like, C-terminal domain"/>
    <property type="match status" value="1"/>
</dbReference>
<keyword evidence="3" id="KW-0804">Transcription</keyword>
<feature type="DNA-binding region" description="H-T-H motif" evidence="4">
    <location>
        <begin position="46"/>
        <end position="65"/>
    </location>
</feature>
<accession>A0ABW7WVP4</accession>
<gene>
    <name evidence="6" type="ORF">ACH49W_05890</name>
</gene>
<reference evidence="6 7" key="1">
    <citation type="submission" date="2024-10" db="EMBL/GenBank/DDBJ databases">
        <title>The Natural Products Discovery Center: Release of the First 8490 Sequenced Strains for Exploring Actinobacteria Biosynthetic Diversity.</title>
        <authorList>
            <person name="Kalkreuter E."/>
            <person name="Kautsar S.A."/>
            <person name="Yang D."/>
            <person name="Bader C.D."/>
            <person name="Teijaro C.N."/>
            <person name="Fluegel L."/>
            <person name="Davis C.M."/>
            <person name="Simpson J.R."/>
            <person name="Lauterbach L."/>
            <person name="Steele A.D."/>
            <person name="Gui C."/>
            <person name="Meng S."/>
            <person name="Li G."/>
            <person name="Viehrig K."/>
            <person name="Ye F."/>
            <person name="Su P."/>
            <person name="Kiefer A.F."/>
            <person name="Nichols A."/>
            <person name="Cepeda A.J."/>
            <person name="Yan W."/>
            <person name="Fan B."/>
            <person name="Jiang Y."/>
            <person name="Adhikari A."/>
            <person name="Zheng C.-J."/>
            <person name="Schuster L."/>
            <person name="Cowan T.M."/>
            <person name="Smanski M.J."/>
            <person name="Chevrette M.G."/>
            <person name="De Carvalho L.P.S."/>
            <person name="Shen B."/>
        </authorList>
    </citation>
    <scope>NUCLEOTIDE SEQUENCE [LARGE SCALE GENOMIC DNA]</scope>
    <source>
        <strain evidence="6 7">NPDC019275</strain>
    </source>
</reference>
<dbReference type="PANTHER" id="PTHR30055">
    <property type="entry name" value="HTH-TYPE TRANSCRIPTIONAL REGULATOR RUTR"/>
    <property type="match status" value="1"/>
</dbReference>
<dbReference type="EMBL" id="JBIRYO010000003">
    <property type="protein sequence ID" value="MFI2472893.1"/>
    <property type="molecule type" value="Genomic_DNA"/>
</dbReference>
<protein>
    <submittedName>
        <fullName evidence="6">TetR/AcrR family transcriptional regulator</fullName>
    </submittedName>
</protein>